<dbReference type="EMBL" id="LNYV01000028">
    <property type="protein sequence ID" value="KTD57086.1"/>
    <property type="molecule type" value="Genomic_DNA"/>
</dbReference>
<dbReference type="eggNOG" id="ENOG50345IG">
    <property type="taxonomic scope" value="Bacteria"/>
</dbReference>
<proteinExistence type="predicted"/>
<dbReference type="OrthoDB" id="5638149at2"/>
<sequence>MKKILVYLYLNLMASGVFGGNIVLDNKTDYPEKGKFGKIAVQWAVSAKAIQKANKSILNRTTLDTNSLMMLTQKGMVQLTSPNHALYFRLVAWSKDNKEPDFLTNWVDIVANKTYVVNQNQLVPRVLMAGAGC</sequence>
<gene>
    <name evidence="2" type="ORF">Lsai_1690</name>
</gene>
<comment type="caution">
    <text evidence="2">The sequence shown here is derived from an EMBL/GenBank/DDBJ whole genome shotgun (WGS) entry which is preliminary data.</text>
</comment>
<name>A0A0W0YKC7_9GAMM</name>
<dbReference type="STRING" id="28087.Lsai_1690"/>
<dbReference type="PATRIC" id="fig|28087.4.peg.1812"/>
<organism evidence="2 3">
    <name type="scientific">Legionella sainthelensi</name>
    <dbReference type="NCBI Taxonomy" id="28087"/>
    <lineage>
        <taxon>Bacteria</taxon>
        <taxon>Pseudomonadati</taxon>
        <taxon>Pseudomonadota</taxon>
        <taxon>Gammaproteobacteria</taxon>
        <taxon>Legionellales</taxon>
        <taxon>Legionellaceae</taxon>
        <taxon>Legionella</taxon>
    </lineage>
</organism>
<evidence type="ECO:0000313" key="2">
    <source>
        <dbReference type="EMBL" id="KTD57086.1"/>
    </source>
</evidence>
<dbReference type="Proteomes" id="UP000054621">
    <property type="component" value="Unassembled WGS sequence"/>
</dbReference>
<accession>A0A0W0YKC7</accession>
<dbReference type="AlphaFoldDB" id="A0A0W0YKC7"/>
<feature type="signal peptide" evidence="1">
    <location>
        <begin position="1"/>
        <end position="19"/>
    </location>
</feature>
<evidence type="ECO:0000313" key="3">
    <source>
        <dbReference type="Proteomes" id="UP000054621"/>
    </source>
</evidence>
<reference evidence="2 3" key="1">
    <citation type="submission" date="2015-11" db="EMBL/GenBank/DDBJ databases">
        <title>Genomic analysis of 38 Legionella species identifies large and diverse effector repertoires.</title>
        <authorList>
            <person name="Burstein D."/>
            <person name="Amaro F."/>
            <person name="Zusman T."/>
            <person name="Lifshitz Z."/>
            <person name="Cohen O."/>
            <person name="Gilbert J.A."/>
            <person name="Pupko T."/>
            <person name="Shuman H.A."/>
            <person name="Segal G."/>
        </authorList>
    </citation>
    <scope>NUCLEOTIDE SEQUENCE [LARGE SCALE GENOMIC DNA]</scope>
    <source>
        <strain evidence="2 3">Mt.St.Helens-4</strain>
    </source>
</reference>
<feature type="chain" id="PRO_5006917783" evidence="1">
    <location>
        <begin position="20"/>
        <end position="133"/>
    </location>
</feature>
<dbReference type="RefSeq" id="WP_027270362.1">
    <property type="nucleotide sequence ID" value="NZ_CAAAJE010000007.1"/>
</dbReference>
<protein>
    <submittedName>
        <fullName evidence="2">Uncharacterized protein</fullName>
    </submittedName>
</protein>
<evidence type="ECO:0000256" key="1">
    <source>
        <dbReference type="SAM" id="SignalP"/>
    </source>
</evidence>
<keyword evidence="1" id="KW-0732">Signal</keyword>